<reference evidence="1" key="1">
    <citation type="journal article" date="2015" name="Nature">
        <title>Complex archaea that bridge the gap between prokaryotes and eukaryotes.</title>
        <authorList>
            <person name="Spang A."/>
            <person name="Saw J.H."/>
            <person name="Jorgensen S.L."/>
            <person name="Zaremba-Niedzwiedzka K."/>
            <person name="Martijn J."/>
            <person name="Lind A.E."/>
            <person name="van Eijk R."/>
            <person name="Schleper C."/>
            <person name="Guy L."/>
            <person name="Ettema T.J."/>
        </authorList>
    </citation>
    <scope>NUCLEOTIDE SEQUENCE</scope>
</reference>
<feature type="non-terminal residue" evidence="1">
    <location>
        <position position="64"/>
    </location>
</feature>
<dbReference type="Gene3D" id="3.40.47.10">
    <property type="match status" value="1"/>
</dbReference>
<dbReference type="InterPro" id="IPR016039">
    <property type="entry name" value="Thiolase-like"/>
</dbReference>
<dbReference type="SUPFAM" id="SSF53901">
    <property type="entry name" value="Thiolase-like"/>
    <property type="match status" value="1"/>
</dbReference>
<comment type="caution">
    <text evidence="1">The sequence shown here is derived from an EMBL/GenBank/DDBJ whole genome shotgun (WGS) entry which is preliminary data.</text>
</comment>
<sequence length="64" mass="7309">MKEKNVYILGGYQTDFARNWKRENKHIVAMMREAYEGSIANTNIAPCDIDAAFIGNFAAELYCM</sequence>
<name>A0A0F8Z6P8_9ZZZZ</name>
<gene>
    <name evidence="1" type="ORF">LCGC14_2733460</name>
</gene>
<dbReference type="EMBL" id="LAZR01049546">
    <property type="protein sequence ID" value="KKK89402.1"/>
    <property type="molecule type" value="Genomic_DNA"/>
</dbReference>
<evidence type="ECO:0000313" key="1">
    <source>
        <dbReference type="EMBL" id="KKK89402.1"/>
    </source>
</evidence>
<protein>
    <recommendedName>
        <fullName evidence="2">Thiolase N-terminal domain-containing protein</fullName>
    </recommendedName>
</protein>
<organism evidence="1">
    <name type="scientific">marine sediment metagenome</name>
    <dbReference type="NCBI Taxonomy" id="412755"/>
    <lineage>
        <taxon>unclassified sequences</taxon>
        <taxon>metagenomes</taxon>
        <taxon>ecological metagenomes</taxon>
    </lineage>
</organism>
<dbReference type="GO" id="GO:0016746">
    <property type="term" value="F:acyltransferase activity"/>
    <property type="evidence" value="ECO:0007669"/>
    <property type="project" value="InterPro"/>
</dbReference>
<dbReference type="AlphaFoldDB" id="A0A0F8Z6P8"/>
<accession>A0A0F8Z6P8</accession>
<evidence type="ECO:0008006" key="2">
    <source>
        <dbReference type="Google" id="ProtNLM"/>
    </source>
</evidence>
<proteinExistence type="predicted"/>